<evidence type="ECO:0000256" key="3">
    <source>
        <dbReference type="HAMAP-Rule" id="MF_00360"/>
    </source>
</evidence>
<dbReference type="NCBIfam" id="TIGR00166">
    <property type="entry name" value="S6"/>
    <property type="match status" value="1"/>
</dbReference>
<keyword evidence="3" id="KW-0687">Ribonucleoprotein</keyword>
<dbReference type="eggNOG" id="COG0360">
    <property type="taxonomic scope" value="Bacteria"/>
</dbReference>
<dbReference type="InterPro" id="IPR020814">
    <property type="entry name" value="Ribosomal_S6_plastid/chlpt"/>
</dbReference>
<dbReference type="EMBL" id="CP001997">
    <property type="protein sequence ID" value="ADE57539.1"/>
    <property type="molecule type" value="Genomic_DNA"/>
</dbReference>
<evidence type="ECO:0000256" key="2">
    <source>
        <dbReference type="ARBA" id="ARBA00035294"/>
    </source>
</evidence>
<organism evidence="4 5">
    <name type="scientific">Aminobacterium colombiense (strain DSM 12261 / ALA-1)</name>
    <dbReference type="NCBI Taxonomy" id="572547"/>
    <lineage>
        <taxon>Bacteria</taxon>
        <taxon>Thermotogati</taxon>
        <taxon>Synergistota</taxon>
        <taxon>Synergistia</taxon>
        <taxon>Synergistales</taxon>
        <taxon>Aminobacteriaceae</taxon>
        <taxon>Aminobacterium</taxon>
    </lineage>
</organism>
<keyword evidence="3 4" id="KW-0689">Ribosomal protein</keyword>
<dbReference type="STRING" id="572547.Amico_1422"/>
<dbReference type="OrthoDB" id="9812702at2"/>
<evidence type="ECO:0000313" key="4">
    <source>
        <dbReference type="EMBL" id="ADE57539.1"/>
    </source>
</evidence>
<keyword evidence="3" id="KW-0699">rRNA-binding</keyword>
<dbReference type="Gene3D" id="3.30.70.60">
    <property type="match status" value="1"/>
</dbReference>
<accession>D5EG57</accession>
<dbReference type="HAMAP" id="MF_00360">
    <property type="entry name" value="Ribosomal_bS6"/>
    <property type="match status" value="1"/>
</dbReference>
<dbReference type="GO" id="GO:1990904">
    <property type="term" value="C:ribonucleoprotein complex"/>
    <property type="evidence" value="ECO:0007669"/>
    <property type="project" value="UniProtKB-KW"/>
</dbReference>
<dbReference type="CDD" id="cd00473">
    <property type="entry name" value="bS6"/>
    <property type="match status" value="1"/>
</dbReference>
<dbReference type="HOGENOM" id="CLU_113441_5_1_0"/>
<name>D5EG57_AMICL</name>
<dbReference type="Proteomes" id="UP000002366">
    <property type="component" value="Chromosome"/>
</dbReference>
<keyword evidence="5" id="KW-1185">Reference proteome</keyword>
<dbReference type="AlphaFoldDB" id="D5EG57"/>
<comment type="function">
    <text evidence="3">Binds together with bS18 to 16S ribosomal RNA.</text>
</comment>
<evidence type="ECO:0000313" key="5">
    <source>
        <dbReference type="Proteomes" id="UP000002366"/>
    </source>
</evidence>
<evidence type="ECO:0000256" key="1">
    <source>
        <dbReference type="ARBA" id="ARBA00009512"/>
    </source>
</evidence>
<sequence length="94" mass="11049">MRPYEMMILVNADLEEPKEEVSKVEEVVRSLGGELSKTDIWGKRKLAYPVNEHTDGFYAVMTFKLNPDEITELERLLSLRQNVHRQMIVRLDEE</sequence>
<comment type="similarity">
    <text evidence="1 3">Belongs to the bacterial ribosomal protein bS6 family.</text>
</comment>
<proteinExistence type="inferred from homology"/>
<dbReference type="PANTHER" id="PTHR21011">
    <property type="entry name" value="MITOCHONDRIAL 28S RIBOSOMAL PROTEIN S6"/>
    <property type="match status" value="1"/>
</dbReference>
<dbReference type="PANTHER" id="PTHR21011:SF1">
    <property type="entry name" value="SMALL RIBOSOMAL SUBUNIT PROTEIN BS6M"/>
    <property type="match status" value="1"/>
</dbReference>
<dbReference type="InterPro" id="IPR014717">
    <property type="entry name" value="Transl_elong_EF1B/ribsomal_bS6"/>
</dbReference>
<reference evidence="4 5" key="1">
    <citation type="journal article" date="2010" name="Stand. Genomic Sci.">
        <title>Complete genome sequence of Aminobacterium colombiense type strain (ALA-1).</title>
        <authorList>
            <person name="Chertkov O."/>
            <person name="Sikorski J."/>
            <person name="Brambilla E."/>
            <person name="Lapidus A."/>
            <person name="Copeland A."/>
            <person name="Glavina Del Rio T."/>
            <person name="Nolan M."/>
            <person name="Lucas S."/>
            <person name="Tice H."/>
            <person name="Cheng J.F."/>
            <person name="Han C."/>
            <person name="Detter J.C."/>
            <person name="Bruce D."/>
            <person name="Tapia R."/>
            <person name="Goodwin L."/>
            <person name="Pitluck S."/>
            <person name="Liolios K."/>
            <person name="Ivanova N."/>
            <person name="Mavromatis K."/>
            <person name="Ovchinnikova G."/>
            <person name="Pati A."/>
            <person name="Chen A."/>
            <person name="Palaniappan K."/>
            <person name="Land M."/>
            <person name="Hauser L."/>
            <person name="Chang Y.J."/>
            <person name="Jeffries C.D."/>
            <person name="Spring S."/>
            <person name="Rohde M."/>
            <person name="Goker M."/>
            <person name="Bristow J."/>
            <person name="Eisen J.A."/>
            <person name="Markowitz V."/>
            <person name="Hugenholtz P."/>
            <person name="Kyrpides N.C."/>
            <person name="Klenk H.P."/>
        </authorList>
    </citation>
    <scope>NUCLEOTIDE SEQUENCE [LARGE SCALE GENOMIC DNA]</scope>
    <source>
        <strain evidence="5">DSM 12261 / ALA-1</strain>
    </source>
</reference>
<dbReference type="KEGG" id="aco:Amico_1422"/>
<dbReference type="SUPFAM" id="SSF54995">
    <property type="entry name" value="Ribosomal protein S6"/>
    <property type="match status" value="1"/>
</dbReference>
<dbReference type="GO" id="GO:0005840">
    <property type="term" value="C:ribosome"/>
    <property type="evidence" value="ECO:0007669"/>
    <property type="project" value="UniProtKB-KW"/>
</dbReference>
<gene>
    <name evidence="3" type="primary">rpsF</name>
    <name evidence="4" type="ordered locus">Amico_1422</name>
</gene>
<protein>
    <recommendedName>
        <fullName evidence="2 3">Small ribosomal subunit protein bS6</fullName>
    </recommendedName>
</protein>
<dbReference type="GO" id="GO:0070181">
    <property type="term" value="F:small ribosomal subunit rRNA binding"/>
    <property type="evidence" value="ECO:0007669"/>
    <property type="project" value="TreeGrafter"/>
</dbReference>
<dbReference type="GO" id="GO:0005737">
    <property type="term" value="C:cytoplasm"/>
    <property type="evidence" value="ECO:0007669"/>
    <property type="project" value="UniProtKB-ARBA"/>
</dbReference>
<dbReference type="Pfam" id="PF01250">
    <property type="entry name" value="Ribosomal_S6"/>
    <property type="match status" value="1"/>
</dbReference>
<dbReference type="GO" id="GO:0003735">
    <property type="term" value="F:structural constituent of ribosome"/>
    <property type="evidence" value="ECO:0007669"/>
    <property type="project" value="InterPro"/>
</dbReference>
<dbReference type="InterPro" id="IPR035980">
    <property type="entry name" value="Ribosomal_bS6_sf"/>
</dbReference>
<dbReference type="GO" id="GO:0006412">
    <property type="term" value="P:translation"/>
    <property type="evidence" value="ECO:0007669"/>
    <property type="project" value="UniProtKB-UniRule"/>
</dbReference>
<keyword evidence="3" id="KW-0694">RNA-binding</keyword>
<dbReference type="InterPro" id="IPR000529">
    <property type="entry name" value="Ribosomal_bS6"/>
</dbReference>
<dbReference type="RefSeq" id="WP_013048802.1">
    <property type="nucleotide sequence ID" value="NC_014011.1"/>
</dbReference>